<proteinExistence type="predicted"/>
<accession>A0A401JH08</accession>
<dbReference type="Pfam" id="PF12974">
    <property type="entry name" value="Phosphonate-bd"/>
    <property type="match status" value="1"/>
</dbReference>
<evidence type="ECO:0000313" key="1">
    <source>
        <dbReference type="EMBL" id="GBL47277.1"/>
    </source>
</evidence>
<organism evidence="1 2">
    <name type="scientific">Sulfuriferula multivorans</name>
    <dbReference type="NCBI Taxonomy" id="1559896"/>
    <lineage>
        <taxon>Bacteria</taxon>
        <taxon>Pseudomonadati</taxon>
        <taxon>Pseudomonadota</taxon>
        <taxon>Betaproteobacteria</taxon>
        <taxon>Nitrosomonadales</taxon>
        <taxon>Sulfuricellaceae</taxon>
        <taxon>Sulfuriferula</taxon>
    </lineage>
</organism>
<sequence>MGPLAVDFLKNHGFVMSRDFKQVQEIQYQDTLVSLVLEGAVDGVFVAPKIADDAMKVHPGKLRILAKTDPIPGFAIALSRKMPQAQANKITEALLTINQSTSGKAALAAVVGQASGNTALTKTSSEEYSKAMVLLDAAEKLYPPLTK</sequence>
<dbReference type="Gene3D" id="3.40.190.10">
    <property type="entry name" value="Periplasmic binding protein-like II"/>
    <property type="match status" value="1"/>
</dbReference>
<dbReference type="Proteomes" id="UP000286806">
    <property type="component" value="Unassembled WGS sequence"/>
</dbReference>
<evidence type="ECO:0000313" key="2">
    <source>
        <dbReference type="Proteomes" id="UP000286806"/>
    </source>
</evidence>
<protein>
    <submittedName>
        <fullName evidence="1">Uncharacterized protein</fullName>
    </submittedName>
</protein>
<dbReference type="EMBL" id="BGOW01000037">
    <property type="protein sequence ID" value="GBL47277.1"/>
    <property type="molecule type" value="Genomic_DNA"/>
</dbReference>
<dbReference type="AlphaFoldDB" id="A0A401JH08"/>
<comment type="caution">
    <text evidence="1">The sequence shown here is derived from an EMBL/GenBank/DDBJ whole genome shotgun (WGS) entry which is preliminary data.</text>
</comment>
<reference evidence="1 2" key="1">
    <citation type="journal article" date="2019" name="Front. Microbiol.">
        <title>Genomes of Neutrophilic Sulfur-Oxidizing Chemolithoautotrophs Representing 9 Proteobacterial Species From 8 Genera.</title>
        <authorList>
            <person name="Watanabe T."/>
            <person name="Kojima H."/>
            <person name="Umezawa K."/>
            <person name="Hori C."/>
            <person name="Takasuka T.E."/>
            <person name="Kato Y."/>
            <person name="Fukui M."/>
        </authorList>
    </citation>
    <scope>NUCLEOTIDE SEQUENCE [LARGE SCALE GENOMIC DNA]</scope>
    <source>
        <strain evidence="1 2">TTN</strain>
    </source>
</reference>
<name>A0A401JH08_9PROT</name>
<gene>
    <name evidence="1" type="ORF">SFMTTN_3111</name>
</gene>
<keyword evidence="2" id="KW-1185">Reference proteome</keyword>
<dbReference type="SUPFAM" id="SSF53850">
    <property type="entry name" value="Periplasmic binding protein-like II"/>
    <property type="match status" value="1"/>
</dbReference>